<evidence type="ECO:0000313" key="3">
    <source>
        <dbReference type="Proteomes" id="UP000190648"/>
    </source>
</evidence>
<feature type="region of interest" description="Disordered" evidence="1">
    <location>
        <begin position="1"/>
        <end position="46"/>
    </location>
</feature>
<organism evidence="2 3">
    <name type="scientific">Patagioenas fasciata monilis</name>
    <dbReference type="NCBI Taxonomy" id="372326"/>
    <lineage>
        <taxon>Eukaryota</taxon>
        <taxon>Metazoa</taxon>
        <taxon>Chordata</taxon>
        <taxon>Craniata</taxon>
        <taxon>Vertebrata</taxon>
        <taxon>Euteleostomi</taxon>
        <taxon>Archelosauria</taxon>
        <taxon>Archosauria</taxon>
        <taxon>Dinosauria</taxon>
        <taxon>Saurischia</taxon>
        <taxon>Theropoda</taxon>
        <taxon>Coelurosauria</taxon>
        <taxon>Aves</taxon>
        <taxon>Neognathae</taxon>
        <taxon>Neoaves</taxon>
        <taxon>Columbimorphae</taxon>
        <taxon>Columbiformes</taxon>
        <taxon>Columbidae</taxon>
        <taxon>Patagioenas</taxon>
    </lineage>
</organism>
<dbReference type="Proteomes" id="UP000190648">
    <property type="component" value="Unassembled WGS sequence"/>
</dbReference>
<keyword evidence="3" id="KW-1185">Reference proteome</keyword>
<feature type="compositionally biased region" description="Low complexity" evidence="1">
    <location>
        <begin position="9"/>
        <end position="21"/>
    </location>
</feature>
<gene>
    <name evidence="2" type="ORF">AV530_004265</name>
</gene>
<protein>
    <submittedName>
        <fullName evidence="2">Uncharacterized protein</fullName>
    </submittedName>
</protein>
<name>A0A1V4K8Z1_PATFA</name>
<reference evidence="2 3" key="1">
    <citation type="submission" date="2016-02" db="EMBL/GenBank/DDBJ databases">
        <title>Band-tailed pigeon sequencing and assembly.</title>
        <authorList>
            <person name="Soares A.E."/>
            <person name="Novak B.J."/>
            <person name="Rice E.S."/>
            <person name="O'Connell B."/>
            <person name="Chang D."/>
            <person name="Weber S."/>
            <person name="Shapiro B."/>
        </authorList>
    </citation>
    <scope>NUCLEOTIDE SEQUENCE [LARGE SCALE GENOMIC DNA]</scope>
    <source>
        <strain evidence="2">BTP2013</strain>
        <tissue evidence="2">Blood</tissue>
    </source>
</reference>
<proteinExistence type="predicted"/>
<accession>A0A1V4K8Z1</accession>
<dbReference type="EMBL" id="LSYS01004144">
    <property type="protein sequence ID" value="OPJ80855.1"/>
    <property type="molecule type" value="Genomic_DNA"/>
</dbReference>
<evidence type="ECO:0000256" key="1">
    <source>
        <dbReference type="SAM" id="MobiDB-lite"/>
    </source>
</evidence>
<comment type="caution">
    <text evidence="2">The sequence shown here is derived from an EMBL/GenBank/DDBJ whole genome shotgun (WGS) entry which is preliminary data.</text>
</comment>
<sequence length="102" mass="11431">MASKGGSITTTGRGNTLLNLGWEERNSPSGDQPDLEMPPRQLQNSAAENKVGLLKIKEDTSLKKLCKYQNICGMTMIQKDENRLYHQINPEIQAKEKTKSQL</sequence>
<dbReference type="AlphaFoldDB" id="A0A1V4K8Z1"/>
<evidence type="ECO:0000313" key="2">
    <source>
        <dbReference type="EMBL" id="OPJ80855.1"/>
    </source>
</evidence>